<dbReference type="Proteomes" id="UP000011087">
    <property type="component" value="Unassembled WGS sequence"/>
</dbReference>
<dbReference type="EMBL" id="JH993059">
    <property type="protein sequence ID" value="EKX37435.1"/>
    <property type="molecule type" value="Genomic_DNA"/>
</dbReference>
<evidence type="ECO:0000313" key="4">
    <source>
        <dbReference type="Proteomes" id="UP000011087"/>
    </source>
</evidence>
<name>L1INP4_GUITC</name>
<gene>
    <name evidence="2" type="ORF">GUITHDRAFT_116396</name>
</gene>
<feature type="compositionally biased region" description="Basic and acidic residues" evidence="1">
    <location>
        <begin position="577"/>
        <end position="587"/>
    </location>
</feature>
<evidence type="ECO:0000256" key="1">
    <source>
        <dbReference type="SAM" id="MobiDB-lite"/>
    </source>
</evidence>
<dbReference type="GeneID" id="17294168"/>
<dbReference type="RefSeq" id="XP_005824415.1">
    <property type="nucleotide sequence ID" value="XM_005824358.1"/>
</dbReference>
<dbReference type="AlphaFoldDB" id="L1INP4"/>
<proteinExistence type="predicted"/>
<reference evidence="2 4" key="1">
    <citation type="journal article" date="2012" name="Nature">
        <title>Algal genomes reveal evolutionary mosaicism and the fate of nucleomorphs.</title>
        <authorList>
            <consortium name="DOE Joint Genome Institute"/>
            <person name="Curtis B.A."/>
            <person name="Tanifuji G."/>
            <person name="Burki F."/>
            <person name="Gruber A."/>
            <person name="Irimia M."/>
            <person name="Maruyama S."/>
            <person name="Arias M.C."/>
            <person name="Ball S.G."/>
            <person name="Gile G.H."/>
            <person name="Hirakawa Y."/>
            <person name="Hopkins J.F."/>
            <person name="Kuo A."/>
            <person name="Rensing S.A."/>
            <person name="Schmutz J."/>
            <person name="Symeonidi A."/>
            <person name="Elias M."/>
            <person name="Eveleigh R.J."/>
            <person name="Herman E.K."/>
            <person name="Klute M.J."/>
            <person name="Nakayama T."/>
            <person name="Obornik M."/>
            <person name="Reyes-Prieto A."/>
            <person name="Armbrust E.V."/>
            <person name="Aves S.J."/>
            <person name="Beiko R.G."/>
            <person name="Coutinho P."/>
            <person name="Dacks J.B."/>
            <person name="Durnford D.G."/>
            <person name="Fast N.M."/>
            <person name="Green B.R."/>
            <person name="Grisdale C.J."/>
            <person name="Hempel F."/>
            <person name="Henrissat B."/>
            <person name="Hoppner M.P."/>
            <person name="Ishida K."/>
            <person name="Kim E."/>
            <person name="Koreny L."/>
            <person name="Kroth P.G."/>
            <person name="Liu Y."/>
            <person name="Malik S.B."/>
            <person name="Maier U.G."/>
            <person name="McRose D."/>
            <person name="Mock T."/>
            <person name="Neilson J.A."/>
            <person name="Onodera N.T."/>
            <person name="Poole A.M."/>
            <person name="Pritham E.J."/>
            <person name="Richards T.A."/>
            <person name="Rocap G."/>
            <person name="Roy S.W."/>
            <person name="Sarai C."/>
            <person name="Schaack S."/>
            <person name="Shirato S."/>
            <person name="Slamovits C.H."/>
            <person name="Spencer D.F."/>
            <person name="Suzuki S."/>
            <person name="Worden A.Z."/>
            <person name="Zauner S."/>
            <person name="Barry K."/>
            <person name="Bell C."/>
            <person name="Bharti A.K."/>
            <person name="Crow J.A."/>
            <person name="Grimwood J."/>
            <person name="Kramer R."/>
            <person name="Lindquist E."/>
            <person name="Lucas S."/>
            <person name="Salamov A."/>
            <person name="McFadden G.I."/>
            <person name="Lane C.E."/>
            <person name="Keeling P.J."/>
            <person name="Gray M.W."/>
            <person name="Grigoriev I.V."/>
            <person name="Archibald J.M."/>
        </authorList>
    </citation>
    <scope>NUCLEOTIDE SEQUENCE</scope>
    <source>
        <strain evidence="2 4">CCMP2712</strain>
    </source>
</reference>
<evidence type="ECO:0000313" key="2">
    <source>
        <dbReference type="EMBL" id="EKX37435.1"/>
    </source>
</evidence>
<dbReference type="EnsemblProtists" id="EKX37435">
    <property type="protein sequence ID" value="EKX37435"/>
    <property type="gene ID" value="GUITHDRAFT_116396"/>
</dbReference>
<organism evidence="2">
    <name type="scientific">Guillardia theta (strain CCMP2712)</name>
    <name type="common">Cryptophyte</name>
    <dbReference type="NCBI Taxonomy" id="905079"/>
    <lineage>
        <taxon>Eukaryota</taxon>
        <taxon>Cryptophyceae</taxon>
        <taxon>Pyrenomonadales</taxon>
        <taxon>Geminigeraceae</taxon>
        <taxon>Guillardia</taxon>
    </lineage>
</organism>
<reference evidence="4" key="2">
    <citation type="submission" date="2012-11" db="EMBL/GenBank/DDBJ databases">
        <authorList>
            <person name="Kuo A."/>
            <person name="Curtis B.A."/>
            <person name="Tanifuji G."/>
            <person name="Burki F."/>
            <person name="Gruber A."/>
            <person name="Irimia M."/>
            <person name="Maruyama S."/>
            <person name="Arias M.C."/>
            <person name="Ball S.G."/>
            <person name="Gile G.H."/>
            <person name="Hirakawa Y."/>
            <person name="Hopkins J.F."/>
            <person name="Rensing S.A."/>
            <person name="Schmutz J."/>
            <person name="Symeonidi A."/>
            <person name="Elias M."/>
            <person name="Eveleigh R.J."/>
            <person name="Herman E.K."/>
            <person name="Klute M.J."/>
            <person name="Nakayama T."/>
            <person name="Obornik M."/>
            <person name="Reyes-Prieto A."/>
            <person name="Armbrust E.V."/>
            <person name="Aves S.J."/>
            <person name="Beiko R.G."/>
            <person name="Coutinho P."/>
            <person name="Dacks J.B."/>
            <person name="Durnford D.G."/>
            <person name="Fast N.M."/>
            <person name="Green B.R."/>
            <person name="Grisdale C."/>
            <person name="Hempe F."/>
            <person name="Henrissat B."/>
            <person name="Hoppner M.P."/>
            <person name="Ishida K.-I."/>
            <person name="Kim E."/>
            <person name="Koreny L."/>
            <person name="Kroth P.G."/>
            <person name="Liu Y."/>
            <person name="Malik S.-B."/>
            <person name="Maier U.G."/>
            <person name="McRose D."/>
            <person name="Mock T."/>
            <person name="Neilson J.A."/>
            <person name="Onodera N.T."/>
            <person name="Poole A.M."/>
            <person name="Pritham E.J."/>
            <person name="Richards T.A."/>
            <person name="Rocap G."/>
            <person name="Roy S.W."/>
            <person name="Sarai C."/>
            <person name="Schaack S."/>
            <person name="Shirato S."/>
            <person name="Slamovits C.H."/>
            <person name="Spencer D.F."/>
            <person name="Suzuki S."/>
            <person name="Worden A.Z."/>
            <person name="Zauner S."/>
            <person name="Barry K."/>
            <person name="Bell C."/>
            <person name="Bharti A.K."/>
            <person name="Crow J.A."/>
            <person name="Grimwood J."/>
            <person name="Kramer R."/>
            <person name="Lindquist E."/>
            <person name="Lucas S."/>
            <person name="Salamov A."/>
            <person name="McFadden G.I."/>
            <person name="Lane C.E."/>
            <person name="Keeling P.J."/>
            <person name="Gray M.W."/>
            <person name="Grigoriev I.V."/>
            <person name="Archibald J.M."/>
        </authorList>
    </citation>
    <scope>NUCLEOTIDE SEQUENCE</scope>
    <source>
        <strain evidence="4">CCMP2712</strain>
    </source>
</reference>
<feature type="compositionally biased region" description="Polar residues" evidence="1">
    <location>
        <begin position="439"/>
        <end position="450"/>
    </location>
</feature>
<feature type="region of interest" description="Disordered" evidence="1">
    <location>
        <begin position="577"/>
        <end position="623"/>
    </location>
</feature>
<dbReference type="InterPro" id="IPR043136">
    <property type="entry name" value="B30.2/SPRY_sf"/>
</dbReference>
<protein>
    <recommendedName>
        <fullName evidence="5">PDZ domain-containing protein</fullName>
    </recommendedName>
</protein>
<feature type="compositionally biased region" description="Polar residues" evidence="1">
    <location>
        <begin position="588"/>
        <end position="597"/>
    </location>
</feature>
<feature type="region of interest" description="Disordered" evidence="1">
    <location>
        <begin position="502"/>
        <end position="536"/>
    </location>
</feature>
<evidence type="ECO:0008006" key="5">
    <source>
        <dbReference type="Google" id="ProtNLM"/>
    </source>
</evidence>
<feature type="region of interest" description="Disordered" evidence="1">
    <location>
        <begin position="439"/>
        <end position="467"/>
    </location>
</feature>
<accession>L1INP4</accession>
<feature type="compositionally biased region" description="Acidic residues" evidence="1">
    <location>
        <begin position="601"/>
        <end position="615"/>
    </location>
</feature>
<evidence type="ECO:0000313" key="3">
    <source>
        <dbReference type="EnsemblProtists" id="EKX37435"/>
    </source>
</evidence>
<sequence length="880" mass="96361">MTRESATAGSSMTMKSADLEPPYMLSPSRGARILADGRTAISELDRSTVQASKRIGVAGASSLVFFEVTVIRSKGCIVVGLARYSPTNAQGWLFHSKSISYGAVAGDVIICGVRTIHGGSAEIFFSRNGVQEASVRDTEVINQLTSSTESSFLSPTEKSSSSRHPMMCKVVELRRAERPESITVDLSAHHQLPSTQVDLPVWQKSWMMQPVGIGGSLYLGEYKAEVSVNHDVMTADFKSSMDASPNHAAESAVFVAEKANKDEEEPCGVDVYVGLFEGTLSTVGGWPGIRPNSYSLRGRDGVLHFNDGVEEGTTKMEDRSKEGTRWTFAAGDIVGCGVIRSTGQVQRVCVAVGVKFPSCRAALFHQEWHMVFPALSLAILHPQPFLQIRFLLDTPLKPNAQLTPACALRTSGVVAFNVGQRRFCFDFAPLTALVSSGKITNSSSSPTGSDGKNPDSRLSPRGAGEGLRSVTDRKMCIKCFEKTSGHFAMSLWKSYTQSKQMFKDGEQEGRGAVQEGDTSLLSSIRPDDDGANESQQTRRNLFSMTSDKGNNSSGVSVFLTSGFNRLEDSLLRLDQSRQRNGKGEDLQQRTSAVSSAVNNNQEEEENEEERGEEEASFNIPDRSSDLSVERIVEEKDRKLKQVEDALDKSARIAYQERTLRMQLELEVKELREQLYLTCGPDPSRRQIDKADDEEIARVDMCTISRNFDTSLEEVKESNRILSERISFLEAENQELKNNLKDLHTSETDSPTILRPTRHPQGPLDKTSIKRWSKPFTVSLTRQPPTKPSVESLNKTVTAGQPDKCGVGVMLIVNPATNVVNVTSVVPGDVLMAVDGHSLRPDLRPKLDDVVKKIVGGPGTVVNLTLSRPETTEVLALARSA</sequence>
<dbReference type="KEGG" id="gtt:GUITHDRAFT_116396"/>
<feature type="region of interest" description="Disordered" evidence="1">
    <location>
        <begin position="743"/>
        <end position="767"/>
    </location>
</feature>
<dbReference type="HOGENOM" id="CLU_327198_0_0_1"/>
<keyword evidence="4" id="KW-1185">Reference proteome</keyword>
<reference evidence="3" key="3">
    <citation type="submission" date="2015-06" db="UniProtKB">
        <authorList>
            <consortium name="EnsemblProtists"/>
        </authorList>
    </citation>
    <scope>IDENTIFICATION</scope>
</reference>
<dbReference type="Gene3D" id="2.60.120.920">
    <property type="match status" value="1"/>
</dbReference>
<dbReference type="PaxDb" id="55529-EKX37435"/>